<sequence length="373" mass="42350">MWFGFKKQNENQNGQQAQQSSANRHKAAHQQGGLNLSFGEENSETQKVAASVFKQLSGKIITGNFGSLMQISKPIAMSLDMSFLHGVALGHTFSNLLERCSQLAPIEQIKYISAYCISGMHCNGEITKMKSPLDPLVGETLQLVKEDGTQFFAEQTSFDPPICFYYIQGNNYKIYGDDRLEIQVHKTVNSLTGVQNGRQTIIFNNGAVYKCTQRPTMEITGLVMGDRILNWQGKMIIEGPGVKSVITFNYNAEGMMSKLTSFFKSQEQAKIFDIVEVDIFEVKIDENGNKTETLIQQGIGSWLEGLTFGEEKFWQIDEEKKLWISPQEVLESDTTRRDDLLFMRSQKMEDAQKAKLQLEEQNFKDIDNRRKKQ</sequence>
<dbReference type="AlphaFoldDB" id="A0A8S1NAM5"/>
<dbReference type="EMBL" id="CAJJDM010000083">
    <property type="protein sequence ID" value="CAD8088299.1"/>
    <property type="molecule type" value="Genomic_DNA"/>
</dbReference>
<gene>
    <name evidence="2" type="ORF">PPRIM_AZ9-3.1.T0800186</name>
</gene>
<dbReference type="GO" id="GO:0032934">
    <property type="term" value="F:sterol binding"/>
    <property type="evidence" value="ECO:0007669"/>
    <property type="project" value="TreeGrafter"/>
</dbReference>
<feature type="compositionally biased region" description="Low complexity" evidence="1">
    <location>
        <begin position="10"/>
        <end position="22"/>
    </location>
</feature>
<keyword evidence="3" id="KW-1185">Reference proteome</keyword>
<name>A0A8S1NAM5_PARPR</name>
<proteinExistence type="predicted"/>
<dbReference type="Proteomes" id="UP000688137">
    <property type="component" value="Unassembled WGS sequence"/>
</dbReference>
<evidence type="ECO:0008006" key="4">
    <source>
        <dbReference type="Google" id="ProtNLM"/>
    </source>
</evidence>
<accession>A0A8S1NAM5</accession>
<dbReference type="OMA" id="KLWQIDE"/>
<dbReference type="GO" id="GO:0005829">
    <property type="term" value="C:cytosol"/>
    <property type="evidence" value="ECO:0007669"/>
    <property type="project" value="TreeGrafter"/>
</dbReference>
<protein>
    <recommendedName>
        <fullName evidence="4">Oxysterol-binding protein</fullName>
    </recommendedName>
</protein>
<dbReference type="PANTHER" id="PTHR10972:SF148">
    <property type="entry name" value="OXYSTEROL-BINDING PROTEIN 9"/>
    <property type="match status" value="1"/>
</dbReference>
<reference evidence="2" key="1">
    <citation type="submission" date="2021-01" db="EMBL/GenBank/DDBJ databases">
        <authorList>
            <consortium name="Genoscope - CEA"/>
            <person name="William W."/>
        </authorList>
    </citation>
    <scope>NUCLEOTIDE SEQUENCE</scope>
</reference>
<evidence type="ECO:0000313" key="2">
    <source>
        <dbReference type="EMBL" id="CAD8088299.1"/>
    </source>
</evidence>
<dbReference type="GO" id="GO:0016020">
    <property type="term" value="C:membrane"/>
    <property type="evidence" value="ECO:0007669"/>
    <property type="project" value="TreeGrafter"/>
</dbReference>
<feature type="region of interest" description="Disordered" evidence="1">
    <location>
        <begin position="1"/>
        <end position="31"/>
    </location>
</feature>
<evidence type="ECO:0000313" key="3">
    <source>
        <dbReference type="Proteomes" id="UP000688137"/>
    </source>
</evidence>
<comment type="caution">
    <text evidence="2">The sequence shown here is derived from an EMBL/GenBank/DDBJ whole genome shotgun (WGS) entry which is preliminary data.</text>
</comment>
<dbReference type="FunFam" id="2.40.160.120:FF:000028">
    <property type="entry name" value="Oxysterol-binding protein"/>
    <property type="match status" value="1"/>
</dbReference>
<dbReference type="Pfam" id="PF01237">
    <property type="entry name" value="Oxysterol_BP"/>
    <property type="match status" value="1"/>
</dbReference>
<dbReference type="InterPro" id="IPR000648">
    <property type="entry name" value="Oxysterol-bd"/>
</dbReference>
<organism evidence="2 3">
    <name type="scientific">Paramecium primaurelia</name>
    <dbReference type="NCBI Taxonomy" id="5886"/>
    <lineage>
        <taxon>Eukaryota</taxon>
        <taxon>Sar</taxon>
        <taxon>Alveolata</taxon>
        <taxon>Ciliophora</taxon>
        <taxon>Intramacronucleata</taxon>
        <taxon>Oligohymenophorea</taxon>
        <taxon>Peniculida</taxon>
        <taxon>Parameciidae</taxon>
        <taxon>Paramecium</taxon>
    </lineage>
</organism>
<dbReference type="PANTHER" id="PTHR10972">
    <property type="entry name" value="OXYSTEROL-BINDING PROTEIN-RELATED"/>
    <property type="match status" value="1"/>
</dbReference>
<evidence type="ECO:0000256" key="1">
    <source>
        <dbReference type="SAM" id="MobiDB-lite"/>
    </source>
</evidence>